<dbReference type="EMBL" id="FNHE01000007">
    <property type="protein sequence ID" value="SDM66445.1"/>
    <property type="molecule type" value="Genomic_DNA"/>
</dbReference>
<dbReference type="RefSeq" id="WP_091219878.1">
    <property type="nucleotide sequence ID" value="NZ_FNHE01000007.1"/>
</dbReference>
<keyword evidence="1" id="KW-1133">Transmembrane helix</keyword>
<feature type="transmembrane region" description="Helical" evidence="1">
    <location>
        <begin position="75"/>
        <end position="94"/>
    </location>
</feature>
<organism evidence="2 3">
    <name type="scientific">Geodermatophilus siccatus</name>
    <dbReference type="NCBI Taxonomy" id="1137991"/>
    <lineage>
        <taxon>Bacteria</taxon>
        <taxon>Bacillati</taxon>
        <taxon>Actinomycetota</taxon>
        <taxon>Actinomycetes</taxon>
        <taxon>Geodermatophilales</taxon>
        <taxon>Geodermatophilaceae</taxon>
        <taxon>Geodermatophilus</taxon>
    </lineage>
</organism>
<gene>
    <name evidence="2" type="ORF">SAMN05660642_03061</name>
</gene>
<evidence type="ECO:0000313" key="2">
    <source>
        <dbReference type="EMBL" id="SDM66445.1"/>
    </source>
</evidence>
<keyword evidence="1" id="KW-0472">Membrane</keyword>
<proteinExistence type="predicted"/>
<protein>
    <submittedName>
        <fullName evidence="2">Uncharacterized protein</fullName>
    </submittedName>
</protein>
<keyword evidence="3" id="KW-1185">Reference proteome</keyword>
<sequence>MVQLLGVVVPLLVAALPLIRWPTLQRRVRGHVALVKELPEGMGKDFRAAVEEELAELAHCTRSRSERRSENIEKAVRAGIVLFMLALGTAPQLLIEESDLTFTGTLKAAVAVLVIGTSIALAVLFVWFVWWASGRYFRYRKWIAKRERLHKQAQAEGKVVRLIDGDHVLADPNDPWPQRSPELAVVARDVVDGRRGALVTKETSGRSGGA</sequence>
<evidence type="ECO:0000313" key="3">
    <source>
        <dbReference type="Proteomes" id="UP000198680"/>
    </source>
</evidence>
<dbReference type="Proteomes" id="UP000198680">
    <property type="component" value="Unassembled WGS sequence"/>
</dbReference>
<dbReference type="AlphaFoldDB" id="A0A1G9V3N4"/>
<keyword evidence="1" id="KW-0812">Transmembrane</keyword>
<feature type="transmembrane region" description="Helical" evidence="1">
    <location>
        <begin position="106"/>
        <end position="132"/>
    </location>
</feature>
<feature type="transmembrane region" description="Helical" evidence="1">
    <location>
        <begin position="6"/>
        <end position="23"/>
    </location>
</feature>
<name>A0A1G9V3N4_9ACTN</name>
<accession>A0A1G9V3N4</accession>
<reference evidence="3" key="1">
    <citation type="submission" date="2016-10" db="EMBL/GenBank/DDBJ databases">
        <authorList>
            <person name="Varghese N."/>
            <person name="Submissions S."/>
        </authorList>
    </citation>
    <scope>NUCLEOTIDE SEQUENCE [LARGE SCALE GENOMIC DNA]</scope>
    <source>
        <strain evidence="3">DSM 45419</strain>
    </source>
</reference>
<evidence type="ECO:0000256" key="1">
    <source>
        <dbReference type="SAM" id="Phobius"/>
    </source>
</evidence>